<gene>
    <name evidence="2" type="ORF">CXF42_04920</name>
</gene>
<accession>A0A3R8R5G4</accession>
<dbReference type="InterPro" id="IPR036291">
    <property type="entry name" value="NAD(P)-bd_dom_sf"/>
</dbReference>
<organism evidence="2 3">
    <name type="scientific">Corynebacterium bovis</name>
    <dbReference type="NCBI Taxonomy" id="36808"/>
    <lineage>
        <taxon>Bacteria</taxon>
        <taxon>Bacillati</taxon>
        <taxon>Actinomycetota</taxon>
        <taxon>Actinomycetes</taxon>
        <taxon>Mycobacteriales</taxon>
        <taxon>Corynebacteriaceae</taxon>
        <taxon>Corynebacterium</taxon>
    </lineage>
</organism>
<proteinExistence type="predicted"/>
<dbReference type="PANTHER" id="PTHR43355">
    <property type="entry name" value="FLAVIN REDUCTASE (NADPH)"/>
    <property type="match status" value="1"/>
</dbReference>
<dbReference type="InterPro" id="IPR016040">
    <property type="entry name" value="NAD(P)-bd_dom"/>
</dbReference>
<sequence>MSAITVYGSTGMVGRPITEEAVRRGHTVTAISRHESPENPVAGATYVTGDFWDTADVVEKAKDADVLVVSVPAPRDGSPLHPIIDAHRAAVDALRGLPTRVFVIGGAGGLFTADGERLVDTDLVKDIYKPEARAFLEVLTTYENAPEDLDWVMLAPSPVIAPGPATPEHVLGTDTPVGDHVSTGTFAEAVVDEIEEPAHRRVRFTVADGE</sequence>
<dbReference type="EMBL" id="PQNQ01000010">
    <property type="protein sequence ID" value="RRQ04247.1"/>
    <property type="molecule type" value="Genomic_DNA"/>
</dbReference>
<evidence type="ECO:0000313" key="3">
    <source>
        <dbReference type="Proteomes" id="UP000278422"/>
    </source>
</evidence>
<dbReference type="SUPFAM" id="SSF51735">
    <property type="entry name" value="NAD(P)-binding Rossmann-fold domains"/>
    <property type="match status" value="1"/>
</dbReference>
<evidence type="ECO:0000259" key="1">
    <source>
        <dbReference type="Pfam" id="PF13460"/>
    </source>
</evidence>
<dbReference type="PANTHER" id="PTHR43355:SF2">
    <property type="entry name" value="FLAVIN REDUCTASE (NADPH)"/>
    <property type="match status" value="1"/>
</dbReference>
<feature type="domain" description="NAD(P)-binding" evidence="1">
    <location>
        <begin position="8"/>
        <end position="197"/>
    </location>
</feature>
<keyword evidence="3" id="KW-1185">Reference proteome</keyword>
<dbReference type="InterPro" id="IPR051606">
    <property type="entry name" value="Polyketide_Oxido-like"/>
</dbReference>
<comment type="caution">
    <text evidence="2">The sequence shown here is derived from an EMBL/GenBank/DDBJ whole genome shotgun (WGS) entry which is preliminary data.</text>
</comment>
<reference evidence="2 3" key="1">
    <citation type="submission" date="2018-01" db="EMBL/GenBank/DDBJ databases">
        <title>Twenty Corynebacterium bovis Genomes.</title>
        <authorList>
            <person name="Gulvik C.A."/>
        </authorList>
    </citation>
    <scope>NUCLEOTIDE SEQUENCE [LARGE SCALE GENOMIC DNA]</scope>
    <source>
        <strain evidence="2 3">16-2004</strain>
    </source>
</reference>
<dbReference type="Gene3D" id="3.40.50.720">
    <property type="entry name" value="NAD(P)-binding Rossmann-like Domain"/>
    <property type="match status" value="1"/>
</dbReference>
<dbReference type="AlphaFoldDB" id="A0A3R8R5G4"/>
<dbReference type="GO" id="GO:0016646">
    <property type="term" value="F:oxidoreductase activity, acting on the CH-NH group of donors, NAD or NADP as acceptor"/>
    <property type="evidence" value="ECO:0007669"/>
    <property type="project" value="TreeGrafter"/>
</dbReference>
<dbReference type="RefSeq" id="WP_125174881.1">
    <property type="nucleotide sequence ID" value="NZ_JBHYBM010000012.1"/>
</dbReference>
<evidence type="ECO:0000313" key="2">
    <source>
        <dbReference type="EMBL" id="RRQ04247.1"/>
    </source>
</evidence>
<dbReference type="Pfam" id="PF13460">
    <property type="entry name" value="NAD_binding_10"/>
    <property type="match status" value="1"/>
</dbReference>
<name>A0A3R8R5G4_9CORY</name>
<dbReference type="Proteomes" id="UP000278422">
    <property type="component" value="Unassembled WGS sequence"/>
</dbReference>
<protein>
    <submittedName>
        <fullName evidence="2">NADH-flavin reductase</fullName>
    </submittedName>
</protein>